<keyword evidence="4" id="KW-1185">Reference proteome</keyword>
<evidence type="ECO:0000256" key="1">
    <source>
        <dbReference type="PROSITE-ProRule" id="PRU00042"/>
    </source>
</evidence>
<dbReference type="InterPro" id="IPR036236">
    <property type="entry name" value="Znf_C2H2_sf"/>
</dbReference>
<dbReference type="SUPFAM" id="SSF57667">
    <property type="entry name" value="beta-beta-alpha zinc fingers"/>
    <property type="match status" value="1"/>
</dbReference>
<dbReference type="Gramene" id="OMO74682">
    <property type="protein sequence ID" value="OMO74682"/>
    <property type="gene ID" value="CCACVL1_16534"/>
</dbReference>
<keyword evidence="1" id="KW-0862">Zinc</keyword>
<protein>
    <recommendedName>
        <fullName evidence="2">C2H2-type domain-containing protein</fullName>
    </recommendedName>
</protein>
<accession>A0A1R3HWE9</accession>
<dbReference type="PROSITE" id="PS00028">
    <property type="entry name" value="ZINC_FINGER_C2H2_1"/>
    <property type="match status" value="1"/>
</dbReference>
<dbReference type="EMBL" id="AWWV01011079">
    <property type="protein sequence ID" value="OMO74682.1"/>
    <property type="molecule type" value="Genomic_DNA"/>
</dbReference>
<dbReference type="InterPro" id="IPR013087">
    <property type="entry name" value="Znf_C2H2_type"/>
</dbReference>
<dbReference type="PROSITE" id="PS50157">
    <property type="entry name" value="ZINC_FINGER_C2H2_2"/>
    <property type="match status" value="1"/>
</dbReference>
<dbReference type="AlphaFoldDB" id="A0A1R3HWE9"/>
<dbReference type="Pfam" id="PF13912">
    <property type="entry name" value="zf-C2H2_6"/>
    <property type="match status" value="1"/>
</dbReference>
<dbReference type="GO" id="GO:0008270">
    <property type="term" value="F:zinc ion binding"/>
    <property type="evidence" value="ECO:0007669"/>
    <property type="project" value="UniProtKB-KW"/>
</dbReference>
<evidence type="ECO:0000313" key="4">
    <source>
        <dbReference type="Proteomes" id="UP000188268"/>
    </source>
</evidence>
<feature type="domain" description="C2H2-type" evidence="2">
    <location>
        <begin position="46"/>
        <end position="69"/>
    </location>
</feature>
<reference evidence="3 4" key="1">
    <citation type="submission" date="2013-09" db="EMBL/GenBank/DDBJ databases">
        <title>Corchorus capsularis genome sequencing.</title>
        <authorList>
            <person name="Alam M."/>
            <person name="Haque M.S."/>
            <person name="Islam M.S."/>
            <person name="Emdad E.M."/>
            <person name="Islam M.M."/>
            <person name="Ahmed B."/>
            <person name="Halim A."/>
            <person name="Hossen Q.M.M."/>
            <person name="Hossain M.Z."/>
            <person name="Ahmed R."/>
            <person name="Khan M.M."/>
            <person name="Islam R."/>
            <person name="Rashid M.M."/>
            <person name="Khan S.A."/>
            <person name="Rahman M.S."/>
            <person name="Alam M."/>
        </authorList>
    </citation>
    <scope>NUCLEOTIDE SEQUENCE [LARGE SCALE GENOMIC DNA]</scope>
    <source>
        <strain evidence="4">cv. CVL-1</strain>
        <tissue evidence="3">Whole seedling</tissue>
    </source>
</reference>
<gene>
    <name evidence="3" type="ORF">CCACVL1_16534</name>
</gene>
<dbReference type="Gene3D" id="3.30.160.60">
    <property type="entry name" value="Classic Zinc Finger"/>
    <property type="match status" value="1"/>
</dbReference>
<organism evidence="3 4">
    <name type="scientific">Corchorus capsularis</name>
    <name type="common">Jute</name>
    <dbReference type="NCBI Taxonomy" id="210143"/>
    <lineage>
        <taxon>Eukaryota</taxon>
        <taxon>Viridiplantae</taxon>
        <taxon>Streptophyta</taxon>
        <taxon>Embryophyta</taxon>
        <taxon>Tracheophyta</taxon>
        <taxon>Spermatophyta</taxon>
        <taxon>Magnoliopsida</taxon>
        <taxon>eudicotyledons</taxon>
        <taxon>Gunneridae</taxon>
        <taxon>Pentapetalae</taxon>
        <taxon>rosids</taxon>
        <taxon>malvids</taxon>
        <taxon>Malvales</taxon>
        <taxon>Malvaceae</taxon>
        <taxon>Grewioideae</taxon>
        <taxon>Apeibeae</taxon>
        <taxon>Corchorus</taxon>
    </lineage>
</organism>
<name>A0A1R3HWE9_COCAP</name>
<dbReference type="Proteomes" id="UP000188268">
    <property type="component" value="Unassembled WGS sequence"/>
</dbReference>
<keyword evidence="1" id="KW-0863">Zinc-finger</keyword>
<comment type="caution">
    <text evidence="3">The sequence shown here is derived from an EMBL/GenBank/DDBJ whole genome shotgun (WGS) entry which is preliminary data.</text>
</comment>
<evidence type="ECO:0000313" key="3">
    <source>
        <dbReference type="EMBL" id="OMO74682.1"/>
    </source>
</evidence>
<keyword evidence="1" id="KW-0479">Metal-binding</keyword>
<sequence length="69" mass="7909">MASNAKENVSRKDYDGFCNICKKNFGSLDAVMEHQKVALNKKETKYKCDKCNRGFETKEAPTEHRNNGH</sequence>
<dbReference type="OrthoDB" id="6077919at2759"/>
<proteinExistence type="predicted"/>
<evidence type="ECO:0000259" key="2">
    <source>
        <dbReference type="PROSITE" id="PS50157"/>
    </source>
</evidence>